<evidence type="ECO:0000313" key="1">
    <source>
        <dbReference type="EMBL" id="MFM0108831.1"/>
    </source>
</evidence>
<protein>
    <submittedName>
        <fullName evidence="1">Response regulator transcription factor</fullName>
    </submittedName>
</protein>
<dbReference type="EMBL" id="JAQQDW010000142">
    <property type="protein sequence ID" value="MFM0108831.1"/>
    <property type="molecule type" value="Genomic_DNA"/>
</dbReference>
<sequence length="229" mass="25287">MRINLILADDHPVLIAGVKHELSLVHTLNVVGTARDSTEIVDFLSRVPCDILITDYAMPGGEYGDGMAMLSFLRRRHPDIKIVVFTTIDNMAIAAEMRRIGIHSVLNKTKDIGHLITAIHAVHAGATYFSPSMSRHVEAGKPMQFLTKCLSDLSSRETEVVRLYVAGTTINEIAAQLNRTKQTVSAQKKAAMRKLGIERDADLFRFAFESGFADSVNQVESTPEKALPR</sequence>
<name>A0ACC7NNH1_9BURK</name>
<organism evidence="1 2">
    <name type="scientific">Paraburkholderia rhynchosiae</name>
    <dbReference type="NCBI Taxonomy" id="487049"/>
    <lineage>
        <taxon>Bacteria</taxon>
        <taxon>Pseudomonadati</taxon>
        <taxon>Pseudomonadota</taxon>
        <taxon>Betaproteobacteria</taxon>
        <taxon>Burkholderiales</taxon>
        <taxon>Burkholderiaceae</taxon>
        <taxon>Paraburkholderia</taxon>
    </lineage>
</organism>
<reference evidence="1 2" key="1">
    <citation type="journal article" date="2024" name="Chem. Sci.">
        <title>Discovery of megapolipeptins by genome mining of a Burkholderiales bacteria collection.</title>
        <authorList>
            <person name="Paulo B.S."/>
            <person name="Recchia M.J.J."/>
            <person name="Lee S."/>
            <person name="Fergusson C.H."/>
            <person name="Romanowski S.B."/>
            <person name="Hernandez A."/>
            <person name="Krull N."/>
            <person name="Liu D.Y."/>
            <person name="Cavanagh H."/>
            <person name="Bos A."/>
            <person name="Gray C.A."/>
            <person name="Murphy B.T."/>
            <person name="Linington R.G."/>
            <person name="Eustaquio A.S."/>
        </authorList>
    </citation>
    <scope>NUCLEOTIDE SEQUENCE [LARGE SCALE GENOMIC DNA]</scope>
    <source>
        <strain evidence="1 2">RL18-126-BIB-B</strain>
    </source>
</reference>
<keyword evidence="2" id="KW-1185">Reference proteome</keyword>
<dbReference type="Proteomes" id="UP001629235">
    <property type="component" value="Unassembled WGS sequence"/>
</dbReference>
<gene>
    <name evidence="1" type="ORF">PQR01_36930</name>
</gene>
<proteinExistence type="predicted"/>
<comment type="caution">
    <text evidence="1">The sequence shown here is derived from an EMBL/GenBank/DDBJ whole genome shotgun (WGS) entry which is preliminary data.</text>
</comment>
<evidence type="ECO:0000313" key="2">
    <source>
        <dbReference type="Proteomes" id="UP001629235"/>
    </source>
</evidence>
<accession>A0ACC7NNH1</accession>